<dbReference type="Proteomes" id="UP001500755">
    <property type="component" value="Unassembled WGS sequence"/>
</dbReference>
<proteinExistence type="predicted"/>
<organism evidence="2 3">
    <name type="scientific">Brevibacterium samyangense</name>
    <dbReference type="NCBI Taxonomy" id="366888"/>
    <lineage>
        <taxon>Bacteria</taxon>
        <taxon>Bacillati</taxon>
        <taxon>Actinomycetota</taxon>
        <taxon>Actinomycetes</taxon>
        <taxon>Micrococcales</taxon>
        <taxon>Brevibacteriaceae</taxon>
        <taxon>Brevibacterium</taxon>
    </lineage>
</organism>
<protein>
    <submittedName>
        <fullName evidence="2">Uncharacterized protein</fullName>
    </submittedName>
</protein>
<name>A0ABP5EJ06_9MICO</name>
<gene>
    <name evidence="2" type="ORF">GCM10009755_04290</name>
</gene>
<keyword evidence="3" id="KW-1185">Reference proteome</keyword>
<reference evidence="3" key="1">
    <citation type="journal article" date="2019" name="Int. J. Syst. Evol. Microbiol.">
        <title>The Global Catalogue of Microorganisms (GCM) 10K type strain sequencing project: providing services to taxonomists for standard genome sequencing and annotation.</title>
        <authorList>
            <consortium name="The Broad Institute Genomics Platform"/>
            <consortium name="The Broad Institute Genome Sequencing Center for Infectious Disease"/>
            <person name="Wu L."/>
            <person name="Ma J."/>
        </authorList>
    </citation>
    <scope>NUCLEOTIDE SEQUENCE [LARGE SCALE GENOMIC DNA]</scope>
    <source>
        <strain evidence="3">JCM 14546</strain>
    </source>
</reference>
<sequence>MSESTTPEAEFGADLGNELRNDPDLPVEEREDDADDTAQKKHDHDDELVDEWGEESFPSSDPPAHY</sequence>
<evidence type="ECO:0000313" key="3">
    <source>
        <dbReference type="Proteomes" id="UP001500755"/>
    </source>
</evidence>
<feature type="compositionally biased region" description="Acidic residues" evidence="1">
    <location>
        <begin position="25"/>
        <end position="36"/>
    </location>
</feature>
<feature type="region of interest" description="Disordered" evidence="1">
    <location>
        <begin position="1"/>
        <end position="66"/>
    </location>
</feature>
<accession>A0ABP5EJ06</accession>
<comment type="caution">
    <text evidence="2">The sequence shown here is derived from an EMBL/GenBank/DDBJ whole genome shotgun (WGS) entry which is preliminary data.</text>
</comment>
<dbReference type="EMBL" id="BAAANO010000004">
    <property type="protein sequence ID" value="GAA1999758.1"/>
    <property type="molecule type" value="Genomic_DNA"/>
</dbReference>
<evidence type="ECO:0000256" key="1">
    <source>
        <dbReference type="SAM" id="MobiDB-lite"/>
    </source>
</evidence>
<dbReference type="RefSeq" id="WP_344306546.1">
    <property type="nucleotide sequence ID" value="NZ_BAAANO010000004.1"/>
</dbReference>
<evidence type="ECO:0000313" key="2">
    <source>
        <dbReference type="EMBL" id="GAA1999758.1"/>
    </source>
</evidence>